<evidence type="ECO:0008006" key="3">
    <source>
        <dbReference type="Google" id="ProtNLM"/>
    </source>
</evidence>
<proteinExistence type="predicted"/>
<dbReference type="Pfam" id="PF10711">
    <property type="entry name" value="DUF2513"/>
    <property type="match status" value="1"/>
</dbReference>
<sequence length="117" mass="13425">MKRDWDIVREILIKLEELDDANSFLRDEDVSGYDRALVAFHMHLLDEAGLIKAGCVRVSGGWSCQANCMTWRGYEFLDHIRQDKIWNRVKSTASEKSLSLSLDLIVKLAEKVIDSIL</sequence>
<organism evidence="1 2">
    <name type="scientific">Candidatus Nitrospira kreftii</name>
    <dbReference type="NCBI Taxonomy" id="2652173"/>
    <lineage>
        <taxon>Bacteria</taxon>
        <taxon>Pseudomonadati</taxon>
        <taxon>Nitrospirota</taxon>
        <taxon>Nitrospiria</taxon>
        <taxon>Nitrospirales</taxon>
        <taxon>Nitrospiraceae</taxon>
        <taxon>Nitrospira</taxon>
    </lineage>
</organism>
<reference evidence="1 2" key="1">
    <citation type="journal article" date="2020" name="ISME J.">
        <title>Enrichment and physiological characterization of a novel comammox Nitrospira indicates ammonium inhibition of complete nitrification.</title>
        <authorList>
            <person name="Sakoula D."/>
            <person name="Koch H."/>
            <person name="Frank J."/>
            <person name="Jetten M.S.M."/>
            <person name="van Kessel M.A.H.J."/>
            <person name="Lucker S."/>
        </authorList>
    </citation>
    <scope>NUCLEOTIDE SEQUENCE [LARGE SCALE GENOMIC DNA]</scope>
    <source>
        <strain evidence="1">Comreactor17</strain>
    </source>
</reference>
<dbReference type="Proteomes" id="UP000593737">
    <property type="component" value="Chromosome"/>
</dbReference>
<protein>
    <recommendedName>
        <fullName evidence="3">DUF2513 domain-containing protein</fullName>
    </recommendedName>
</protein>
<accession>A0A7S8FH49</accession>
<dbReference type="AlphaFoldDB" id="A0A7S8FH49"/>
<evidence type="ECO:0000313" key="2">
    <source>
        <dbReference type="Proteomes" id="UP000593737"/>
    </source>
</evidence>
<evidence type="ECO:0000313" key="1">
    <source>
        <dbReference type="EMBL" id="QPD05693.1"/>
    </source>
</evidence>
<dbReference type="EMBL" id="CP047423">
    <property type="protein sequence ID" value="QPD05693.1"/>
    <property type="molecule type" value="Genomic_DNA"/>
</dbReference>
<dbReference type="InterPro" id="IPR019650">
    <property type="entry name" value="DUF2513"/>
</dbReference>
<gene>
    <name evidence="1" type="ORF">Nkreftii_003467</name>
</gene>
<name>A0A7S8FH49_9BACT</name>
<dbReference type="KEGG" id="nkf:Nkreftii_003467"/>